<comment type="caution">
    <text evidence="1">The sequence shown here is derived from an EMBL/GenBank/DDBJ whole genome shotgun (WGS) entry which is preliminary data.</text>
</comment>
<sequence>MICPAVLGCSLRVPKYEDLLSIHIRLSMFCLIKDECCLYYICNNMICFHYFTFQSFLLVTYLF</sequence>
<dbReference type="AlphaFoldDB" id="A0A101M4C7"/>
<proteinExistence type="predicted"/>
<organism evidence="1">
    <name type="scientific">Picea glauca</name>
    <name type="common">White spruce</name>
    <name type="synonym">Pinus glauca</name>
    <dbReference type="NCBI Taxonomy" id="3330"/>
    <lineage>
        <taxon>Eukaryota</taxon>
        <taxon>Viridiplantae</taxon>
        <taxon>Streptophyta</taxon>
        <taxon>Embryophyta</taxon>
        <taxon>Tracheophyta</taxon>
        <taxon>Spermatophyta</taxon>
        <taxon>Pinopsida</taxon>
        <taxon>Pinidae</taxon>
        <taxon>Conifers I</taxon>
        <taxon>Pinales</taxon>
        <taxon>Pinaceae</taxon>
        <taxon>Picea</taxon>
    </lineage>
</organism>
<name>A0A101M4C7_PICGL</name>
<protein>
    <submittedName>
        <fullName evidence="1">Uncharacterized protein</fullName>
    </submittedName>
</protein>
<reference evidence="1" key="1">
    <citation type="journal article" date="2015" name="Genome Biol. Evol.">
        <title>Organellar Genomes of White Spruce (Picea glauca): Assembly and Annotation.</title>
        <authorList>
            <person name="Jackman S.D."/>
            <person name="Warren R.L."/>
            <person name="Gibb E.A."/>
            <person name="Vandervalk B.P."/>
            <person name="Mohamadi H."/>
            <person name="Chu J."/>
            <person name="Raymond A."/>
            <person name="Pleasance S."/>
            <person name="Coope R."/>
            <person name="Wildung M.R."/>
            <person name="Ritland C.E."/>
            <person name="Bousquet J."/>
            <person name="Jones S.J."/>
            <person name="Bohlmann J."/>
            <person name="Birol I."/>
        </authorList>
    </citation>
    <scope>NUCLEOTIDE SEQUENCE [LARGE SCALE GENOMIC DNA]</scope>
    <source>
        <tissue evidence="1">Flushing bud</tissue>
    </source>
</reference>
<dbReference type="EMBL" id="LKAM01000001">
    <property type="protein sequence ID" value="KUM50770.1"/>
    <property type="molecule type" value="Genomic_DNA"/>
</dbReference>
<gene>
    <name evidence="1" type="ORF">ABT39_MTgene614</name>
</gene>
<geneLocation type="mitochondrion" evidence="1"/>
<keyword evidence="1" id="KW-0496">Mitochondrion</keyword>
<accession>A0A101M4C7</accession>
<evidence type="ECO:0000313" key="1">
    <source>
        <dbReference type="EMBL" id="KUM50770.1"/>
    </source>
</evidence>